<sequence>MLNLINADHFRQLQGQVCEFAMDTGEKLLLRVDSVNLKPSARMPSAAAQMRMPFSVGLTAVQPTGFMDGSCTVELPQLGQVSHLMVLREAALDRDPKQHYFQILFN</sequence>
<dbReference type="AlphaFoldDB" id="A0A0A1YHC8"/>
<feature type="domain" description="DUF6916" evidence="1">
    <location>
        <begin position="6"/>
        <end position="105"/>
    </location>
</feature>
<proteinExistence type="predicted"/>
<dbReference type="EMBL" id="AWSQ01000004">
    <property type="protein sequence ID" value="KFX69310.1"/>
    <property type="molecule type" value="Genomic_DNA"/>
</dbReference>
<reference evidence="2 3" key="1">
    <citation type="journal article" date="2014" name="Genome Announc.">
        <title>Draft Genome Sequence of Petroleum Oil-Degrading Marine Bacterium Pseudomonas taeanensis Strain MS-3, Isolated from a Crude Oil-Contaminated Seashore.</title>
        <authorList>
            <person name="Lee S.Y."/>
            <person name="Kim S.H."/>
            <person name="Lee D.G."/>
            <person name="Shin S."/>
            <person name="Yun S.H."/>
            <person name="Choi C.W."/>
            <person name="Chung Y.H."/>
            <person name="Choi J.S."/>
            <person name="Kahng H.Y."/>
            <person name="Kim S.I."/>
        </authorList>
    </citation>
    <scope>NUCLEOTIDE SEQUENCE [LARGE SCALE GENOMIC DNA]</scope>
    <source>
        <strain evidence="2 3">MS-3</strain>
    </source>
</reference>
<dbReference type="InterPro" id="IPR054209">
    <property type="entry name" value="DUF6916"/>
</dbReference>
<evidence type="ECO:0000313" key="2">
    <source>
        <dbReference type="EMBL" id="KFX69310.1"/>
    </source>
</evidence>
<gene>
    <name evidence="2" type="ORF">TMS3_0117800</name>
</gene>
<evidence type="ECO:0000313" key="3">
    <source>
        <dbReference type="Proteomes" id="UP000030063"/>
    </source>
</evidence>
<dbReference type="Proteomes" id="UP000030063">
    <property type="component" value="Unassembled WGS sequence"/>
</dbReference>
<protein>
    <recommendedName>
        <fullName evidence="1">DUF6916 domain-containing protein</fullName>
    </recommendedName>
</protein>
<name>A0A0A1YHC8_9PSED</name>
<dbReference type="OrthoDB" id="6166219at2"/>
<comment type="caution">
    <text evidence="2">The sequence shown here is derived from an EMBL/GenBank/DDBJ whole genome shotgun (WGS) entry which is preliminary data.</text>
</comment>
<dbReference type="RefSeq" id="WP_025166550.1">
    <property type="nucleotide sequence ID" value="NZ_AWSQ01000004.1"/>
</dbReference>
<dbReference type="Pfam" id="PF21880">
    <property type="entry name" value="DUF6916"/>
    <property type="match status" value="1"/>
</dbReference>
<keyword evidence="3" id="KW-1185">Reference proteome</keyword>
<organism evidence="2 3">
    <name type="scientific">Pseudomonas taeanensis MS-3</name>
    <dbReference type="NCBI Taxonomy" id="1395571"/>
    <lineage>
        <taxon>Bacteria</taxon>
        <taxon>Pseudomonadati</taxon>
        <taxon>Pseudomonadota</taxon>
        <taxon>Gammaproteobacteria</taxon>
        <taxon>Pseudomonadales</taxon>
        <taxon>Pseudomonadaceae</taxon>
        <taxon>Pseudomonas</taxon>
    </lineage>
</organism>
<accession>A0A0A1YHC8</accession>
<evidence type="ECO:0000259" key="1">
    <source>
        <dbReference type="Pfam" id="PF21880"/>
    </source>
</evidence>